<feature type="transmembrane region" description="Helical" evidence="7">
    <location>
        <begin position="41"/>
        <end position="63"/>
    </location>
</feature>
<dbReference type="Gene3D" id="2.60.40.1760">
    <property type="entry name" value="glycosyl hydrolase (family 31)"/>
    <property type="match status" value="1"/>
</dbReference>
<dbReference type="InterPro" id="IPR017853">
    <property type="entry name" value="GH"/>
</dbReference>
<feature type="signal peptide" evidence="8">
    <location>
        <begin position="1"/>
        <end position="15"/>
    </location>
</feature>
<evidence type="ECO:0000256" key="5">
    <source>
        <dbReference type="ARBA" id="ARBA00023295"/>
    </source>
</evidence>
<dbReference type="GO" id="GO:0090599">
    <property type="term" value="F:alpha-glucosidase activity"/>
    <property type="evidence" value="ECO:0007669"/>
    <property type="project" value="TreeGrafter"/>
</dbReference>
<feature type="transmembrane region" description="Helical" evidence="7">
    <location>
        <begin position="337"/>
        <end position="359"/>
    </location>
</feature>
<dbReference type="InterPro" id="IPR000322">
    <property type="entry name" value="Glyco_hydro_31_TIM"/>
</dbReference>
<organism evidence="10 11">
    <name type="scientific">Heterorhabditis bacteriophora</name>
    <name type="common">Entomopathogenic nematode worm</name>
    <dbReference type="NCBI Taxonomy" id="37862"/>
    <lineage>
        <taxon>Eukaryota</taxon>
        <taxon>Metazoa</taxon>
        <taxon>Ecdysozoa</taxon>
        <taxon>Nematoda</taxon>
        <taxon>Chromadorea</taxon>
        <taxon>Rhabditida</taxon>
        <taxon>Rhabditina</taxon>
        <taxon>Rhabditomorpha</taxon>
        <taxon>Strongyloidea</taxon>
        <taxon>Heterorhabditidae</taxon>
        <taxon>Heterorhabditis</taxon>
    </lineage>
</organism>
<evidence type="ECO:0000313" key="10">
    <source>
        <dbReference type="Proteomes" id="UP000095283"/>
    </source>
</evidence>
<keyword evidence="5 6" id="KW-0326">Glycosidase</keyword>
<dbReference type="PANTHER" id="PTHR22762:SF54">
    <property type="entry name" value="BCDNA.GH04962"/>
    <property type="match status" value="1"/>
</dbReference>
<protein>
    <submittedName>
        <fullName evidence="11">Gal_mutarotas_2 domain-containing protein</fullName>
    </submittedName>
</protein>
<dbReference type="PANTHER" id="PTHR22762">
    <property type="entry name" value="ALPHA-GLUCOSIDASE"/>
    <property type="match status" value="1"/>
</dbReference>
<dbReference type="FunFam" id="3.20.20.80:FF:000039">
    <property type="entry name" value="Glucosidase, alpha neutral C"/>
    <property type="match status" value="1"/>
</dbReference>
<evidence type="ECO:0000313" key="11">
    <source>
        <dbReference type="WBParaSite" id="Hba_11063"/>
    </source>
</evidence>
<name>A0A1I7X0U3_HETBA</name>
<dbReference type="CDD" id="cd14752">
    <property type="entry name" value="GH31_N"/>
    <property type="match status" value="1"/>
</dbReference>
<dbReference type="AlphaFoldDB" id="A0A1I7X0U3"/>
<dbReference type="GO" id="GO:0005975">
    <property type="term" value="P:carbohydrate metabolic process"/>
    <property type="evidence" value="ECO:0007669"/>
    <property type="project" value="InterPro"/>
</dbReference>
<dbReference type="SUPFAM" id="SSF51445">
    <property type="entry name" value="(Trans)glycosidases"/>
    <property type="match status" value="1"/>
</dbReference>
<keyword evidence="7" id="KW-0812">Transmembrane</keyword>
<proteinExistence type="inferred from homology"/>
<evidence type="ECO:0000256" key="6">
    <source>
        <dbReference type="RuleBase" id="RU361185"/>
    </source>
</evidence>
<evidence type="ECO:0000259" key="9">
    <source>
        <dbReference type="Pfam" id="PF01055"/>
    </source>
</evidence>
<feature type="transmembrane region" description="Helical" evidence="7">
    <location>
        <begin position="75"/>
        <end position="94"/>
    </location>
</feature>
<dbReference type="GO" id="GO:0006491">
    <property type="term" value="P:N-glycan processing"/>
    <property type="evidence" value="ECO:0007669"/>
    <property type="project" value="TreeGrafter"/>
</dbReference>
<keyword evidence="3 6" id="KW-0378">Hydrolase</keyword>
<dbReference type="Gene3D" id="3.20.20.80">
    <property type="entry name" value="Glycosidases"/>
    <property type="match status" value="2"/>
</dbReference>
<keyword evidence="4" id="KW-0325">Glycoprotein</keyword>
<dbReference type="Pfam" id="PF01055">
    <property type="entry name" value="Glyco_hydro_31_2nd"/>
    <property type="match status" value="2"/>
</dbReference>
<keyword evidence="7" id="KW-1133">Transmembrane helix</keyword>
<keyword evidence="10" id="KW-1185">Reference proteome</keyword>
<evidence type="ECO:0000256" key="8">
    <source>
        <dbReference type="SAM" id="SignalP"/>
    </source>
</evidence>
<dbReference type="WBParaSite" id="Hba_11063">
    <property type="protein sequence ID" value="Hba_11063"/>
    <property type="gene ID" value="Hba_11063"/>
</dbReference>
<evidence type="ECO:0000256" key="2">
    <source>
        <dbReference type="ARBA" id="ARBA00022729"/>
    </source>
</evidence>
<evidence type="ECO:0000256" key="3">
    <source>
        <dbReference type="ARBA" id="ARBA00022801"/>
    </source>
</evidence>
<feature type="domain" description="Glycoside hydrolase family 31 TIM barrel" evidence="9">
    <location>
        <begin position="142"/>
        <end position="398"/>
    </location>
</feature>
<dbReference type="CDD" id="cd06603">
    <property type="entry name" value="GH31_GANC_GANAB_alpha"/>
    <property type="match status" value="1"/>
</dbReference>
<reference evidence="11" key="1">
    <citation type="submission" date="2016-11" db="UniProtKB">
        <authorList>
            <consortium name="WormBaseParasite"/>
        </authorList>
    </citation>
    <scope>IDENTIFICATION</scope>
</reference>
<keyword evidence="7" id="KW-0472">Membrane</keyword>
<evidence type="ECO:0000256" key="1">
    <source>
        <dbReference type="ARBA" id="ARBA00007806"/>
    </source>
</evidence>
<evidence type="ECO:0000256" key="4">
    <source>
        <dbReference type="ARBA" id="ARBA00023180"/>
    </source>
</evidence>
<evidence type="ECO:0000256" key="7">
    <source>
        <dbReference type="SAM" id="Phobius"/>
    </source>
</evidence>
<feature type="domain" description="Glycoside hydrolase family 31 TIM barrel" evidence="9">
    <location>
        <begin position="406"/>
        <end position="493"/>
    </location>
</feature>
<sequence length="762" mass="87732">MWLGIASLLLSTCWAVNRNDFKTCDQSGFCKRHRSITASDMIICLSFAQYFWFLLDYTIWMYLNMNSIIQWLYMLPFRFIYTHIFLSIFLDVYVDMQVIPGDQVPHFDAHFISETGIIDVFFFTGPTPQDVQKQYSRTTGVTPLPPLFSLGYHQCRWNYNDEQDVAQVYYTVINAGFDKYDIPMDAIWLDIEHTDGKKYFTWDQNKFVHPKEMIEGVASKGRKMVTIIDPHIKKDSNYAVYKDAKDQGLFVKRADGVTDFEGHCWPGASEYLDFLNPETRKYWAAQFIFDRYIGSTPDLFTWNDMNEPSVFSGPEVTMDKDALHFGGIEHREVRVTVVLALFLCNRIISYLVILRSAFIGSQRTTALWTGDNTAEWSHLAITVPMLLSLSISGLPFVGWFCTIRLQLFKFYLCSMYNLGADVGGFFGNPDEQLLIRWYQAGAFQPFFRKYHVFTTRSHSHIDTRRREPWLFSEATRLAIREAIRRRYALLPYWLGYIIFLIVLVYSQVKYISGRQKQTAVFPLSAVLLIYCTVYNSVVAKHIILKIILLLDDESPNGYSQLEAATLESEISMSVVTDDTRLYNEQQRHSMLRRQNRRSLDVDTEDEETVICCNVINVEPVLFLFSVSIGFLLTSQPLFTYWARCMEIAKDSKGNDEENITSICAVLSGSNNSLQNKVERDISSMKIWLQGSSTVPLRIGVASFVESFGNLLGTFAVSILAVPAIKSIIGHEQSYIKSAFIREVFYLKFVIKASVISLLRTEI</sequence>
<feature type="transmembrane region" description="Helical" evidence="7">
    <location>
        <begin position="379"/>
        <end position="401"/>
    </location>
</feature>
<accession>A0A1I7X0U3</accession>
<keyword evidence="2 8" id="KW-0732">Signal</keyword>
<dbReference type="Proteomes" id="UP000095283">
    <property type="component" value="Unplaced"/>
</dbReference>
<feature type="transmembrane region" description="Helical" evidence="7">
    <location>
        <begin position="489"/>
        <end position="508"/>
    </location>
</feature>
<feature type="transmembrane region" description="Helical" evidence="7">
    <location>
        <begin position="520"/>
        <end position="539"/>
    </location>
</feature>
<comment type="similarity">
    <text evidence="1 6">Belongs to the glycosyl hydrolase 31 family.</text>
</comment>
<feature type="chain" id="PRO_5013062888" evidence="8">
    <location>
        <begin position="16"/>
        <end position="762"/>
    </location>
</feature>